<evidence type="ECO:0008006" key="3">
    <source>
        <dbReference type="Google" id="ProtNLM"/>
    </source>
</evidence>
<keyword evidence="1" id="KW-1133">Transmembrane helix</keyword>
<dbReference type="EMBL" id="CP157484">
    <property type="protein sequence ID" value="XBO40148.1"/>
    <property type="molecule type" value="Genomic_DNA"/>
</dbReference>
<name>A0AAU7JIM4_9HYPH</name>
<keyword evidence="1" id="KW-0472">Membrane</keyword>
<dbReference type="RefSeq" id="WP_406857003.1">
    <property type="nucleotide sequence ID" value="NZ_CP157484.1"/>
</dbReference>
<protein>
    <recommendedName>
        <fullName evidence="3">SGNH/GDSL hydrolase family protein</fullName>
    </recommendedName>
</protein>
<dbReference type="AlphaFoldDB" id="A0AAU7JIM4"/>
<sequence length="374" mass="41484">MDASDPAIDGDARLVAAAAGPSPWRALLARFAAVLAAAGLGLAAFVFAFDPYGAGPLAGLAPPALMDINQRFMYPQVIRSHAFDSAVIGTSTVRLLNPARLDPLFSARTVNLGMNAATPWEQARIADLFLRETPDPALMIFGIDAEWCAQDAASPAKRLTFRAFPDSFYDDNRWNDWPYLFNLHSIEISWRLAMHRLRFKRQRLPMNGYEVFTPNEALYDVGRARTHIYGDTGFGTSPPARAPKDPVAPDQFRFPALAWLEDLLARLPARTSRFILFPPAHAAGYFPADTREGSRMEACKAQATRIAERRGATLVDFRVPSRLTQDDANYWDHLHYRLPVAERITQALVDAQATGRDAPDGTYRVLAWARKPGS</sequence>
<accession>A0AAU7JIM4</accession>
<proteinExistence type="predicted"/>
<reference evidence="2" key="1">
    <citation type="submission" date="2024-05" db="EMBL/GenBank/DDBJ databases">
        <authorList>
            <person name="Kim S."/>
            <person name="Heo J."/>
            <person name="Choi H."/>
            <person name="Choi Y."/>
            <person name="Kwon S.-W."/>
            <person name="Kim Y."/>
        </authorList>
    </citation>
    <scope>NUCLEOTIDE SEQUENCE</scope>
    <source>
        <strain evidence="2">KACC 23698</strain>
    </source>
</reference>
<evidence type="ECO:0000313" key="2">
    <source>
        <dbReference type="EMBL" id="XBO40148.1"/>
    </source>
</evidence>
<keyword evidence="1" id="KW-0812">Transmembrane</keyword>
<evidence type="ECO:0000256" key="1">
    <source>
        <dbReference type="SAM" id="Phobius"/>
    </source>
</evidence>
<gene>
    <name evidence="2" type="ORF">ABEG18_05045</name>
</gene>
<organism evidence="2">
    <name type="scientific">Alsobacter sp. KACC 23698</name>
    <dbReference type="NCBI Taxonomy" id="3149229"/>
    <lineage>
        <taxon>Bacteria</taxon>
        <taxon>Pseudomonadati</taxon>
        <taxon>Pseudomonadota</taxon>
        <taxon>Alphaproteobacteria</taxon>
        <taxon>Hyphomicrobiales</taxon>
        <taxon>Alsobacteraceae</taxon>
        <taxon>Alsobacter</taxon>
    </lineage>
</organism>
<feature type="transmembrane region" description="Helical" evidence="1">
    <location>
        <begin position="27"/>
        <end position="49"/>
    </location>
</feature>